<name>A0AAD4IG83_9PLEO</name>
<comment type="caution">
    <text evidence="1">The sequence shown here is derived from an EMBL/GenBank/DDBJ whole genome shotgun (WGS) entry which is preliminary data.</text>
</comment>
<dbReference type="Proteomes" id="UP001199106">
    <property type="component" value="Unassembled WGS sequence"/>
</dbReference>
<dbReference type="AlphaFoldDB" id="A0AAD4IG83"/>
<proteinExistence type="predicted"/>
<protein>
    <submittedName>
        <fullName evidence="1">Uncharacterized protein</fullName>
    </submittedName>
</protein>
<evidence type="ECO:0000313" key="1">
    <source>
        <dbReference type="EMBL" id="KAG9194238.1"/>
    </source>
</evidence>
<keyword evidence="2" id="KW-1185">Reference proteome</keyword>
<accession>A0AAD4IG83</accession>
<dbReference type="EMBL" id="JAANER010000002">
    <property type="protein sequence ID" value="KAG9194238.1"/>
    <property type="molecule type" value="Genomic_DNA"/>
</dbReference>
<evidence type="ECO:0000313" key="2">
    <source>
        <dbReference type="Proteomes" id="UP001199106"/>
    </source>
</evidence>
<sequence>MSRPAYQVQTPPMQQTIGEDFETYCNMRRQRSPRAYALYSSVHSRLRTEPVTEVDVQAIWSKFSCSCWIDAVLYNIVRFDILNTQPAGGYIELFIETEMLQYNDEGVEAIITMYEQHKRASLEAANSPRVGRFHRAIRSFTRIGLK</sequence>
<organism evidence="1 2">
    <name type="scientific">Alternaria panax</name>
    <dbReference type="NCBI Taxonomy" id="48097"/>
    <lineage>
        <taxon>Eukaryota</taxon>
        <taxon>Fungi</taxon>
        <taxon>Dikarya</taxon>
        <taxon>Ascomycota</taxon>
        <taxon>Pezizomycotina</taxon>
        <taxon>Dothideomycetes</taxon>
        <taxon>Pleosporomycetidae</taxon>
        <taxon>Pleosporales</taxon>
        <taxon>Pleosporineae</taxon>
        <taxon>Pleosporaceae</taxon>
        <taxon>Alternaria</taxon>
        <taxon>Alternaria sect. Panax</taxon>
    </lineage>
</organism>
<gene>
    <name evidence="1" type="ORF">G6011_04273</name>
</gene>
<reference evidence="1" key="1">
    <citation type="submission" date="2021-07" db="EMBL/GenBank/DDBJ databases">
        <title>Genome Resource of American Ginseng Black Spot Pathogen Alternaria panax.</title>
        <authorList>
            <person name="Qiu C."/>
            <person name="Wang W."/>
            <person name="Liu Z."/>
        </authorList>
    </citation>
    <scope>NUCLEOTIDE SEQUENCE</scope>
    <source>
        <strain evidence="1">BNCC115425</strain>
    </source>
</reference>